<evidence type="ECO:0000256" key="2">
    <source>
        <dbReference type="SAM" id="Coils"/>
    </source>
</evidence>
<dbReference type="InterPro" id="IPR016024">
    <property type="entry name" value="ARM-type_fold"/>
</dbReference>
<feature type="transmembrane region" description="Helical" evidence="3">
    <location>
        <begin position="1203"/>
        <end position="1225"/>
    </location>
</feature>
<dbReference type="Proteomes" id="UP000007161">
    <property type="component" value="Chromosome"/>
</dbReference>
<name>H2J4C9_MARPK</name>
<dbReference type="NCBIfam" id="TIGR01760">
    <property type="entry name" value="tape_meas_TP901"/>
    <property type="match status" value="1"/>
</dbReference>
<keyword evidence="3" id="KW-1133">Transmembrane helix</keyword>
<sequence length="1359" mass="150432">MLNNTANLAIILSAIDKASPQINNVAKGFERIKQTAEQAKKAATIALSAISAAAGGATKTFIELERKISNVRTMSKMTFKEMERGLLNLSSKYGKSATDLADALYDIVSAGYDGAEAMQILESSIKGAVVGVSDIPTAVSATLTVLRSYGDEIKNADEVQKLMFAGVQKGRLTMQDLASNIGEVLPIAKSFGDSFKNALLTLSFGTQVFGGQADQTANRLQNLYQDLQQKSDAFEKLGIKIYDAQGKFLGLNKVMEQLYKLTAGKSTSETNAILNSLGVSDTAQEMILAIINNFEDYKATLEDVGNVDFESKLDEQLNTLSASWDKLKESTINVARIFGSSLAKNIKNIIDKTQKIVSGIGEWISKNKEFVASYTSTIVKILSATIGLLMIPKIIALIMSPITWLLVGVALLAGAWTLNWDGIRDKTKEVWGKIEPIFNAMKKWFNENQNKVVQWTWNILGNAWDWMKNNWEKIEPYIKNAFDLIIKAGEQLIKWTFDILGSGWNWLINNWDTISEYIKKAFSWLWNKGEQFLKWSFEITGKAWEWLKNTWKEIEPYIQNAFKYLWNKGNQFIEWGLKTSGDAWDYIKNNSLKDIIDDLKNSLNENIGTLKMNMSDETKGILNSITVLSKGVWATLKWDLNTFLDTYNLTIVPIINGLKEVIVYVKWQEATDNQQTINSIITGLSTSLGAKYLLKQGWVLSIAVGFTVGAMNFLSSGVRKDMQNLQKILQGEMSIKDIADKTGREYTQHLIDILMNEPNSIRGGILKNMLDLSKEEPSLINDFRMLGLSVGFAFADAFSTTVKEIINNLFGWITKKTEKYTPSIKEKATFVADRTAIHLSDTEQPFMSVGHIPKFATGAILDRNGFVYGPGTETSDSILARISKGEAIINAKSARKYRDLLIAINNDTLKLPGFAEGYVEQNLSYLSKFKDILPKQLKVILETTAKHSEDTEGYEKLVDSIVSLIKMNKDMDKQIGKLEDTLKKQINALNENTNTTKNNNKNNLGMGNLREIAEENLNPFRELIGKIILKLNDNKEIKTYYNFQKDQLGSLGKIFSGGFDILTGSIRNVGTLVADGIMKTSWAQNISNWIKSNAKSAGNAISGGLSSFGNAMGELGSQISLDPIYGPILDGLKNVFGGITGLLGDIFGPVIQAIMSLSNVVAILNPITTIVESLMTVVGPLINSALQPFVNILKALGQMLGTLLIPLLDPLFAGLQAIGAVLTWIYNSVIVPLGRGFYIIFGMIGSAFNLLYNIVSDVVKGLTFGVVDIGKRAVKSFGQIVREANEKVSEIDMNVEQNVENSYQSQYTSTVQRSGPEIINNTIIVNANDSFIFDSETAFKDWLAKTVQDLFDSGTLKFA</sequence>
<dbReference type="STRING" id="443254.Marpi_0334"/>
<organism evidence="5 6">
    <name type="scientific">Marinitoga piezophila (strain DSM 14283 / JCM 11233 / KA3)</name>
    <dbReference type="NCBI Taxonomy" id="443254"/>
    <lineage>
        <taxon>Bacteria</taxon>
        <taxon>Thermotogati</taxon>
        <taxon>Thermotogota</taxon>
        <taxon>Thermotogae</taxon>
        <taxon>Petrotogales</taxon>
        <taxon>Petrotogaceae</taxon>
        <taxon>Marinitoga</taxon>
    </lineage>
</organism>
<evidence type="ECO:0000256" key="1">
    <source>
        <dbReference type="ARBA" id="ARBA00022612"/>
    </source>
</evidence>
<dbReference type="PANTHER" id="PTHR37813">
    <property type="entry name" value="FELS-2 PROPHAGE PROTEIN"/>
    <property type="match status" value="1"/>
</dbReference>
<evidence type="ECO:0000313" key="5">
    <source>
        <dbReference type="EMBL" id="AEX84784.1"/>
    </source>
</evidence>
<dbReference type="OrthoDB" id="38641at2"/>
<proteinExistence type="predicted"/>
<dbReference type="RefSeq" id="WP_014295856.1">
    <property type="nucleotide sequence ID" value="NC_016751.1"/>
</dbReference>
<feature type="coiled-coil region" evidence="2">
    <location>
        <begin position="968"/>
        <end position="999"/>
    </location>
</feature>
<feature type="transmembrane region" description="Helical" evidence="3">
    <location>
        <begin position="1237"/>
        <end position="1255"/>
    </location>
</feature>
<keyword evidence="3" id="KW-0812">Transmembrane</keyword>
<dbReference type="HOGENOM" id="CLU_280447_0_0_0"/>
<evidence type="ECO:0000313" key="6">
    <source>
        <dbReference type="Proteomes" id="UP000007161"/>
    </source>
</evidence>
<keyword evidence="1" id="KW-1188">Viral release from host cell</keyword>
<gene>
    <name evidence="5" type="ordered locus">Marpi_0334</name>
</gene>
<dbReference type="eggNOG" id="COG5283">
    <property type="taxonomic scope" value="Bacteria"/>
</dbReference>
<dbReference type="EMBL" id="CP003257">
    <property type="protein sequence ID" value="AEX84784.1"/>
    <property type="molecule type" value="Genomic_DNA"/>
</dbReference>
<accession>H2J4C9</accession>
<keyword evidence="6" id="KW-1185">Reference proteome</keyword>
<dbReference type="Pfam" id="PF10145">
    <property type="entry name" value="PhageMin_Tail"/>
    <property type="match status" value="1"/>
</dbReference>
<dbReference type="KEGG" id="mpz:Marpi_0334"/>
<dbReference type="eggNOG" id="COG5412">
    <property type="taxonomic scope" value="Bacteria"/>
</dbReference>
<evidence type="ECO:0000256" key="3">
    <source>
        <dbReference type="SAM" id="Phobius"/>
    </source>
</evidence>
<dbReference type="PANTHER" id="PTHR37813:SF1">
    <property type="entry name" value="FELS-2 PROPHAGE PROTEIN"/>
    <property type="match status" value="1"/>
</dbReference>
<dbReference type="SUPFAM" id="SSF48371">
    <property type="entry name" value="ARM repeat"/>
    <property type="match status" value="1"/>
</dbReference>
<feature type="transmembrane region" description="Helical" evidence="3">
    <location>
        <begin position="698"/>
        <end position="718"/>
    </location>
</feature>
<keyword evidence="2" id="KW-0175">Coiled coil</keyword>
<protein>
    <submittedName>
        <fullName evidence="5">Phage tail tape measure protein, TP901 family</fullName>
    </submittedName>
</protein>
<reference evidence="5 6" key="1">
    <citation type="journal article" date="2012" name="J. Bacteriol.">
        <title>Complete Genome Sequence of the Thermophilic, Piezophilic, Heterotrophic Bacterium Marinitoga piezophila KA3.</title>
        <authorList>
            <person name="Lucas S."/>
            <person name="Han J."/>
            <person name="Lapidus A."/>
            <person name="Cheng J.F."/>
            <person name="Goodwin L.A."/>
            <person name="Pitluck S."/>
            <person name="Peters L."/>
            <person name="Mikhailova N."/>
            <person name="Teshima H."/>
            <person name="Detter J.C."/>
            <person name="Han C."/>
            <person name="Tapia R."/>
            <person name="Land M."/>
            <person name="Hauser L."/>
            <person name="Kyrpides N.C."/>
            <person name="Ivanova N."/>
            <person name="Pagani I."/>
            <person name="Vannier P."/>
            <person name="Oger P."/>
            <person name="Bartlett D.H."/>
            <person name="Noll K.M."/>
            <person name="Woyke T."/>
            <person name="Jebbar M."/>
        </authorList>
    </citation>
    <scope>NUCLEOTIDE SEQUENCE [LARGE SCALE GENOMIC DNA]</scope>
    <source>
        <strain evidence="6">DSM 14283 / JCM 11233 / KA3</strain>
    </source>
</reference>
<reference evidence="6" key="2">
    <citation type="submission" date="2012-01" db="EMBL/GenBank/DDBJ databases">
        <title>Complete sequence of chromosome of Marinitoga piezophila KA3.</title>
        <authorList>
            <person name="Lucas S."/>
            <person name="Han J."/>
            <person name="Lapidus A."/>
            <person name="Cheng J.-F."/>
            <person name="Goodwin L."/>
            <person name="Pitluck S."/>
            <person name="Peters L."/>
            <person name="Mikhailova N."/>
            <person name="Teshima H."/>
            <person name="Detter J.C."/>
            <person name="Han C."/>
            <person name="Tapia R."/>
            <person name="Land M."/>
            <person name="Hauser L."/>
            <person name="Kyrpides N."/>
            <person name="Ivanova N."/>
            <person name="Pagani I."/>
            <person name="Jebbar M."/>
            <person name="Vannier P."/>
            <person name="Oger P."/>
            <person name="Cario A."/>
            <person name="Bartlett D."/>
            <person name="Noll K.M."/>
            <person name="Woyke T."/>
        </authorList>
    </citation>
    <scope>NUCLEOTIDE SEQUENCE [LARGE SCALE GENOMIC DNA]</scope>
    <source>
        <strain evidence="6">DSM 14283 / JCM 11233 / KA3</strain>
    </source>
</reference>
<keyword evidence="3" id="KW-0472">Membrane</keyword>
<evidence type="ECO:0000259" key="4">
    <source>
        <dbReference type="Pfam" id="PF10145"/>
    </source>
</evidence>
<feature type="domain" description="Phage tail tape measure protein" evidence="4">
    <location>
        <begin position="87"/>
        <end position="277"/>
    </location>
</feature>
<dbReference type="InterPro" id="IPR010090">
    <property type="entry name" value="Phage_tape_meas"/>
</dbReference>
<feature type="transmembrane region" description="Helical" evidence="3">
    <location>
        <begin position="394"/>
        <end position="418"/>
    </location>
</feature>